<dbReference type="EMBL" id="JAAALK010000283">
    <property type="protein sequence ID" value="KAG8071597.1"/>
    <property type="molecule type" value="Genomic_DNA"/>
</dbReference>
<dbReference type="GO" id="GO:0043130">
    <property type="term" value="F:ubiquitin binding"/>
    <property type="evidence" value="ECO:0007669"/>
    <property type="project" value="TreeGrafter"/>
</dbReference>
<dbReference type="Pfam" id="PF13899">
    <property type="entry name" value="Thioredoxin_7"/>
    <property type="match status" value="1"/>
</dbReference>
<comment type="caution">
    <text evidence="3">The sequence shown here is derived from an EMBL/GenBank/DDBJ whole genome shotgun (WGS) entry which is preliminary data.</text>
</comment>
<dbReference type="GO" id="GO:0043161">
    <property type="term" value="P:proteasome-mediated ubiquitin-dependent protein catabolic process"/>
    <property type="evidence" value="ECO:0007669"/>
    <property type="project" value="TreeGrafter"/>
</dbReference>
<dbReference type="PROSITE" id="PS50033">
    <property type="entry name" value="UBX"/>
    <property type="match status" value="1"/>
</dbReference>
<feature type="region of interest" description="Disordered" evidence="1">
    <location>
        <begin position="208"/>
        <end position="229"/>
    </location>
</feature>
<protein>
    <recommendedName>
        <fullName evidence="2">UBX domain-containing protein</fullName>
    </recommendedName>
</protein>
<feature type="compositionally biased region" description="Acidic residues" evidence="1">
    <location>
        <begin position="25"/>
        <end position="50"/>
    </location>
</feature>
<dbReference type="InterPro" id="IPR001012">
    <property type="entry name" value="UBX_dom"/>
</dbReference>
<sequence>MEDEEEVGQGREEDGESSEKRYHDYDDEYGDSTYDMETDEDDDRYYDIEETPSPQPSHPQPAKKSLAELYRRPYEIMYHADFHSAKGHAARLDRWLLLNLQSDDEFTSHLHNRDLWANEVIGQVVKENFVFSLLVKTMGGYDDECSKVCCFYKLEDQLPAVLVIDPVTGQMLAKWSGAIQPDDFLVNIEEYIKSKPSLRSKPKIFQRTTMPGSSASAGESGELQEPEAASAPEVAMIEAHAVTVDDDDDQPLEGEKMYRLRIRFPDGSVAAKEFGCKRRVAKLFAYCRSVLHEQAPERKALAFQIKWFTGGALQELLEGDASFEDLGLNRASVSLVLDTSYE</sequence>
<reference evidence="3" key="2">
    <citation type="submission" date="2021-02" db="EMBL/GenBank/DDBJ databases">
        <authorList>
            <person name="Kimball J.A."/>
            <person name="Haas M.W."/>
            <person name="Macchietto M."/>
            <person name="Kono T."/>
            <person name="Duquette J."/>
            <person name="Shao M."/>
        </authorList>
    </citation>
    <scope>NUCLEOTIDE SEQUENCE</scope>
    <source>
        <tissue evidence="3">Fresh leaf tissue</tissue>
    </source>
</reference>
<accession>A0A8J5QZL2</accession>
<dbReference type="AlphaFoldDB" id="A0A8J5QZL2"/>
<dbReference type="EMBL" id="JAAALK010002057">
    <property type="protein sequence ID" value="KAG8037915.1"/>
    <property type="molecule type" value="Genomic_DNA"/>
</dbReference>
<feature type="region of interest" description="Disordered" evidence="1">
    <location>
        <begin position="1"/>
        <end position="63"/>
    </location>
</feature>
<evidence type="ECO:0000259" key="2">
    <source>
        <dbReference type="PROSITE" id="PS50033"/>
    </source>
</evidence>
<dbReference type="PANTHER" id="PTHR23322">
    <property type="entry name" value="FAS-ASSOCIATED PROTEIN"/>
    <property type="match status" value="1"/>
</dbReference>
<dbReference type="SMART" id="SM00594">
    <property type="entry name" value="UAS"/>
    <property type="match status" value="1"/>
</dbReference>
<proteinExistence type="predicted"/>
<dbReference type="CDD" id="cd02958">
    <property type="entry name" value="UAS"/>
    <property type="match status" value="1"/>
</dbReference>
<feature type="compositionally biased region" description="Basic and acidic residues" evidence="1">
    <location>
        <begin position="8"/>
        <end position="24"/>
    </location>
</feature>
<dbReference type="GO" id="GO:0005634">
    <property type="term" value="C:nucleus"/>
    <property type="evidence" value="ECO:0007669"/>
    <property type="project" value="TreeGrafter"/>
</dbReference>
<dbReference type="Proteomes" id="UP000729402">
    <property type="component" value="Unassembled WGS sequence"/>
</dbReference>
<name>A0A8J5QZL2_ZIZPA</name>
<dbReference type="OrthoDB" id="270602at2759"/>
<evidence type="ECO:0000313" key="4">
    <source>
        <dbReference type="EMBL" id="KAG8071597.1"/>
    </source>
</evidence>
<organism evidence="3 5">
    <name type="scientific">Zizania palustris</name>
    <name type="common">Northern wild rice</name>
    <dbReference type="NCBI Taxonomy" id="103762"/>
    <lineage>
        <taxon>Eukaryota</taxon>
        <taxon>Viridiplantae</taxon>
        <taxon>Streptophyta</taxon>
        <taxon>Embryophyta</taxon>
        <taxon>Tracheophyta</taxon>
        <taxon>Spermatophyta</taxon>
        <taxon>Magnoliopsida</taxon>
        <taxon>Liliopsida</taxon>
        <taxon>Poales</taxon>
        <taxon>Poaceae</taxon>
        <taxon>BOP clade</taxon>
        <taxon>Oryzoideae</taxon>
        <taxon>Oryzeae</taxon>
        <taxon>Zizaniinae</taxon>
        <taxon>Zizania</taxon>
    </lineage>
</organism>
<evidence type="ECO:0000313" key="3">
    <source>
        <dbReference type="EMBL" id="KAG8037915.1"/>
    </source>
</evidence>
<reference evidence="3" key="1">
    <citation type="journal article" date="2021" name="bioRxiv">
        <title>Whole Genome Assembly and Annotation of Northern Wild Rice, Zizania palustris L., Supports a Whole Genome Duplication in the Zizania Genus.</title>
        <authorList>
            <person name="Haas M."/>
            <person name="Kono T."/>
            <person name="Macchietto M."/>
            <person name="Millas R."/>
            <person name="McGilp L."/>
            <person name="Shao M."/>
            <person name="Duquette J."/>
            <person name="Hirsch C.N."/>
            <person name="Kimball J."/>
        </authorList>
    </citation>
    <scope>NUCLEOTIDE SEQUENCE</scope>
    <source>
        <tissue evidence="3">Fresh leaf tissue</tissue>
    </source>
</reference>
<keyword evidence="5" id="KW-1185">Reference proteome</keyword>
<dbReference type="InterPro" id="IPR006577">
    <property type="entry name" value="UAS"/>
</dbReference>
<dbReference type="PANTHER" id="PTHR23322:SF64">
    <property type="entry name" value="OS02G0640700 PROTEIN"/>
    <property type="match status" value="1"/>
</dbReference>
<feature type="compositionally biased region" description="Low complexity" evidence="1">
    <location>
        <begin position="212"/>
        <end position="221"/>
    </location>
</feature>
<feature type="domain" description="UBX" evidence="2">
    <location>
        <begin position="253"/>
        <end position="336"/>
    </location>
</feature>
<dbReference type="InterPro" id="IPR050730">
    <property type="entry name" value="UBX_domain-protein"/>
</dbReference>
<gene>
    <name evidence="4" type="ORF">GUJ93_ZPchr0006g41208</name>
    <name evidence="3" type="ORF">GUJ93_ZPchr0024g29062</name>
</gene>
<evidence type="ECO:0000256" key="1">
    <source>
        <dbReference type="SAM" id="MobiDB-lite"/>
    </source>
</evidence>
<evidence type="ECO:0000313" key="5">
    <source>
        <dbReference type="Proteomes" id="UP000729402"/>
    </source>
</evidence>